<keyword evidence="3" id="KW-1185">Reference proteome</keyword>
<sequence>MRYNRGRQFIWLIILVVVVALAKIRIGGSVPLPASYEKLAGGQIRIQVQAKPVPSTSTGEAWNLEKHVQNGQTIYTANLYMNGHEQLLFPGLKSQSKSAAGTLYESNGKIRFGNQDYHAVNLFVAADGKSGYIDFAKS</sequence>
<dbReference type="EMBL" id="FNOJ01000003">
    <property type="protein sequence ID" value="SDW22040.1"/>
    <property type="molecule type" value="Genomic_DNA"/>
</dbReference>
<organism evidence="2 3">
    <name type="scientific">Alicyclobacillus hesperidum</name>
    <dbReference type="NCBI Taxonomy" id="89784"/>
    <lineage>
        <taxon>Bacteria</taxon>
        <taxon>Bacillati</taxon>
        <taxon>Bacillota</taxon>
        <taxon>Bacilli</taxon>
        <taxon>Bacillales</taxon>
        <taxon>Alicyclobacillaceae</taxon>
        <taxon>Alicyclobacillus</taxon>
    </lineage>
</organism>
<accession>A0A1H2RSB6</accession>
<dbReference type="Proteomes" id="UP001157137">
    <property type="component" value="Unassembled WGS sequence"/>
</dbReference>
<evidence type="ECO:0000313" key="3">
    <source>
        <dbReference type="Proteomes" id="UP000182589"/>
    </source>
</evidence>
<evidence type="ECO:0000313" key="1">
    <source>
        <dbReference type="EMBL" id="GLV13493.1"/>
    </source>
</evidence>
<protein>
    <submittedName>
        <fullName evidence="2">Uncharacterized protein</fullName>
    </submittedName>
</protein>
<dbReference type="AlphaFoldDB" id="A0A1H2RSB6"/>
<proteinExistence type="predicted"/>
<dbReference type="Proteomes" id="UP000182589">
    <property type="component" value="Unassembled WGS sequence"/>
</dbReference>
<gene>
    <name evidence="1" type="ORF">Heshes_11770</name>
    <name evidence="2" type="ORF">SAMN04489725_103114</name>
</gene>
<dbReference type="RefSeq" id="WP_006447414.1">
    <property type="nucleotide sequence ID" value="NZ_BSRA01000005.1"/>
</dbReference>
<reference evidence="1" key="3">
    <citation type="submission" date="2023-02" db="EMBL/GenBank/DDBJ databases">
        <title>Proposal of a novel subspecies: Alicyclobacillus hesperidum subspecies aegle.</title>
        <authorList>
            <person name="Goto K."/>
            <person name="Fujii T."/>
            <person name="Yasui K."/>
            <person name="Mochida K."/>
            <person name="Kato-Tanaka Y."/>
            <person name="Morohoshi S."/>
            <person name="An S.Y."/>
            <person name="Kasai H."/>
            <person name="Yokota A."/>
        </authorList>
    </citation>
    <scope>NUCLEOTIDE SEQUENCE</scope>
    <source>
        <strain evidence="1">DSM 12766</strain>
    </source>
</reference>
<dbReference type="STRING" id="89784.SAMN04489725_103114"/>
<name>A0A1H2RSB6_9BACL</name>
<dbReference type="EMBL" id="BSRA01000005">
    <property type="protein sequence ID" value="GLV13493.1"/>
    <property type="molecule type" value="Genomic_DNA"/>
</dbReference>
<reference evidence="3" key="1">
    <citation type="submission" date="2016-10" db="EMBL/GenBank/DDBJ databases">
        <authorList>
            <person name="Varghese N."/>
        </authorList>
    </citation>
    <scope>NUCLEOTIDE SEQUENCE [LARGE SCALE GENOMIC DNA]</scope>
    <source>
        <strain evidence="3">DSM 12489</strain>
    </source>
</reference>
<reference evidence="2" key="2">
    <citation type="submission" date="2016-10" db="EMBL/GenBank/DDBJ databases">
        <authorList>
            <person name="de Groot N.N."/>
        </authorList>
    </citation>
    <scope>NUCLEOTIDE SEQUENCE [LARGE SCALE GENOMIC DNA]</scope>
    <source>
        <strain evidence="2">DSM 12489</strain>
    </source>
</reference>
<evidence type="ECO:0000313" key="2">
    <source>
        <dbReference type="EMBL" id="SDW22040.1"/>
    </source>
</evidence>